<dbReference type="Gene3D" id="3.90.1720.10">
    <property type="entry name" value="endopeptidase domain like (from Nostoc punctiforme)"/>
    <property type="match status" value="1"/>
</dbReference>
<sequence length="283" mass="30926">MNVTAFDDWVARHRDRGTDMDGYYGTQCWDLWANYATELFGAPAGTVNTAPTGANAGLAGSIWEQYPTSGWVGANFTRLPATVSPRRGDVAFWGNDPTHPVTHVAIVIQDGVHNGRIHVLAQNVDASMLARDMWDTTATDGYLRPNNQQPITGDDDMPTAQEIAEAVWNFNQNGTKCRDRLQGIDKAANDIVKTVGERVWSFPIQNVQARDRLYGLDKLQVPGLSRQLATLTATVAAQQTAIDTLAKSLGANPQDISKTVEKAVKDKLDSLQITVTTDDKEAE</sequence>
<accession>A0A2M9HTA7</accession>
<dbReference type="Proteomes" id="UP000228755">
    <property type="component" value="Unassembled WGS sequence"/>
</dbReference>
<name>A0A2M9HTA7_9BIFI</name>
<reference evidence="2 3" key="1">
    <citation type="submission" date="2017-11" db="EMBL/GenBank/DDBJ databases">
        <title>Draft genome sequences of strains TRE 1, TRE D, TRE H and TRI 7, isolated from tamarins, belonging to four potential novel Bifidobacterium species.</title>
        <authorList>
            <person name="Mattarelli P."/>
            <person name="Modesto M."/>
            <person name="Bonetti A."/>
            <person name="Puglisi E."/>
            <person name="Morelli L."/>
        </authorList>
    </citation>
    <scope>NUCLEOTIDE SEQUENCE [LARGE SCALE GENOMIC DNA]</scope>
    <source>
        <strain evidence="3">TRED</strain>
    </source>
</reference>
<protein>
    <recommendedName>
        <fullName evidence="1">Peptidase C51 domain-containing protein</fullName>
    </recommendedName>
</protein>
<dbReference type="OrthoDB" id="3231746at2"/>
<keyword evidence="3" id="KW-1185">Reference proteome</keyword>
<evidence type="ECO:0000313" key="3">
    <source>
        <dbReference type="Proteomes" id="UP000228755"/>
    </source>
</evidence>
<dbReference type="AlphaFoldDB" id="A0A2M9HTA7"/>
<dbReference type="InterPro" id="IPR038765">
    <property type="entry name" value="Papain-like_cys_pep_sf"/>
</dbReference>
<gene>
    <name evidence="2" type="ORF">CUU80_02475</name>
</gene>
<dbReference type="InterPro" id="IPR007921">
    <property type="entry name" value="CHAP_dom"/>
</dbReference>
<dbReference type="EMBL" id="PGLQ01000001">
    <property type="protein sequence ID" value="PJM80018.1"/>
    <property type="molecule type" value="Genomic_DNA"/>
</dbReference>
<dbReference type="PROSITE" id="PS50911">
    <property type="entry name" value="CHAP"/>
    <property type="match status" value="1"/>
</dbReference>
<dbReference type="Pfam" id="PF05257">
    <property type="entry name" value="CHAP"/>
    <property type="match status" value="1"/>
</dbReference>
<evidence type="ECO:0000313" key="2">
    <source>
        <dbReference type="EMBL" id="PJM80018.1"/>
    </source>
</evidence>
<dbReference type="SUPFAM" id="SSF54001">
    <property type="entry name" value="Cysteine proteinases"/>
    <property type="match status" value="1"/>
</dbReference>
<organism evidence="2 3">
    <name type="scientific">Bifidobacterium scaligerum</name>
    <dbReference type="NCBI Taxonomy" id="2052656"/>
    <lineage>
        <taxon>Bacteria</taxon>
        <taxon>Bacillati</taxon>
        <taxon>Actinomycetota</taxon>
        <taxon>Actinomycetes</taxon>
        <taxon>Bifidobacteriales</taxon>
        <taxon>Bifidobacteriaceae</taxon>
        <taxon>Bifidobacterium</taxon>
    </lineage>
</organism>
<evidence type="ECO:0000259" key="1">
    <source>
        <dbReference type="PROSITE" id="PS50911"/>
    </source>
</evidence>
<proteinExistence type="predicted"/>
<comment type="caution">
    <text evidence="2">The sequence shown here is derived from an EMBL/GenBank/DDBJ whole genome shotgun (WGS) entry which is preliminary data.</text>
</comment>
<feature type="domain" description="Peptidase C51" evidence="1">
    <location>
        <begin position="3"/>
        <end position="144"/>
    </location>
</feature>